<evidence type="ECO:0000256" key="6">
    <source>
        <dbReference type="ARBA" id="ARBA00023239"/>
    </source>
</evidence>
<dbReference type="Pfam" id="PF00425">
    <property type="entry name" value="Chorismate_bind"/>
    <property type="match status" value="1"/>
</dbReference>
<evidence type="ECO:0000313" key="11">
    <source>
        <dbReference type="EMBL" id="QNJ98195.1"/>
    </source>
</evidence>
<name>A0A7G8PV29_9FLAO</name>
<comment type="catalytic activity">
    <reaction evidence="8">
        <text>chorismate + L-glutamine = anthranilate + pyruvate + L-glutamate + H(+)</text>
        <dbReference type="Rhea" id="RHEA:21732"/>
        <dbReference type="ChEBI" id="CHEBI:15361"/>
        <dbReference type="ChEBI" id="CHEBI:15378"/>
        <dbReference type="ChEBI" id="CHEBI:16567"/>
        <dbReference type="ChEBI" id="CHEBI:29748"/>
        <dbReference type="ChEBI" id="CHEBI:29985"/>
        <dbReference type="ChEBI" id="CHEBI:58359"/>
        <dbReference type="EC" id="4.1.3.27"/>
    </reaction>
</comment>
<evidence type="ECO:0000256" key="4">
    <source>
        <dbReference type="ARBA" id="ARBA00022723"/>
    </source>
</evidence>
<dbReference type="PANTHER" id="PTHR11236:SF48">
    <property type="entry name" value="ISOCHORISMATE SYNTHASE MENF"/>
    <property type="match status" value="1"/>
</dbReference>
<reference evidence="11 12" key="1">
    <citation type="submission" date="2020-04" db="EMBL/GenBank/DDBJ databases">
        <title>Genome sequence of Altibacter aquimarinus strain ALE3EI.</title>
        <authorList>
            <person name="Oh H.-M."/>
            <person name="Jang D."/>
        </authorList>
    </citation>
    <scope>NUCLEOTIDE SEQUENCE [LARGE SCALE GENOMIC DNA]</scope>
    <source>
        <strain evidence="11 12">ALE3EI</strain>
    </source>
</reference>
<dbReference type="GO" id="GO:0004049">
    <property type="term" value="F:anthranilate synthase activity"/>
    <property type="evidence" value="ECO:0007669"/>
    <property type="project" value="UniProtKB-EC"/>
</dbReference>
<dbReference type="InterPro" id="IPR006805">
    <property type="entry name" value="Anth_synth_I_N"/>
</dbReference>
<dbReference type="AlphaFoldDB" id="A0A7G8PV29"/>
<dbReference type="InterPro" id="IPR015890">
    <property type="entry name" value="Chorismate_C"/>
</dbReference>
<keyword evidence="4" id="KW-0479">Metal-binding</keyword>
<proteinExistence type="predicted"/>
<protein>
    <recommendedName>
        <fullName evidence="3">Anthranilate synthase component 1</fullName>
    </recommendedName>
</protein>
<dbReference type="InterPro" id="IPR005801">
    <property type="entry name" value="ADC_synthase"/>
</dbReference>
<organism evidence="11 12">
    <name type="scientific">Constantimarinum furrinae</name>
    <dbReference type="NCBI Taxonomy" id="2562285"/>
    <lineage>
        <taxon>Bacteria</taxon>
        <taxon>Pseudomonadati</taxon>
        <taxon>Bacteroidota</taxon>
        <taxon>Flavobacteriia</taxon>
        <taxon>Flavobacteriales</taxon>
        <taxon>Flavobacteriaceae</taxon>
        <taxon>Altibacter/Constantimarinum group</taxon>
        <taxon>Constantimarinum</taxon>
    </lineage>
</organism>
<keyword evidence="12" id="KW-1185">Reference proteome</keyword>
<dbReference type="KEGG" id="alti:ALE3EI_1643"/>
<evidence type="ECO:0000256" key="5">
    <source>
        <dbReference type="ARBA" id="ARBA00022842"/>
    </source>
</evidence>
<evidence type="ECO:0000313" key="12">
    <source>
        <dbReference type="Proteomes" id="UP000515514"/>
    </source>
</evidence>
<feature type="domain" description="Chorismate-utilising enzyme C-terminal" evidence="9">
    <location>
        <begin position="201"/>
        <end position="451"/>
    </location>
</feature>
<dbReference type="InterPro" id="IPR019999">
    <property type="entry name" value="Anth_synth_I-like"/>
</dbReference>
<comment type="subunit">
    <text evidence="2">Heterotetramer consisting of two non-identical subunits: a beta subunit (TrpG) and a large alpha subunit (TrpE).</text>
</comment>
<evidence type="ECO:0000256" key="2">
    <source>
        <dbReference type="ARBA" id="ARBA00011575"/>
    </source>
</evidence>
<accession>A0A7G8PV29</accession>
<evidence type="ECO:0000259" key="10">
    <source>
        <dbReference type="Pfam" id="PF04715"/>
    </source>
</evidence>
<feature type="domain" description="Anthranilate synthase component I N-terminal" evidence="10">
    <location>
        <begin position="15"/>
        <end position="159"/>
    </location>
</feature>
<dbReference type="Gene3D" id="3.60.120.10">
    <property type="entry name" value="Anthranilate synthase"/>
    <property type="match status" value="1"/>
</dbReference>
<dbReference type="GO" id="GO:0046872">
    <property type="term" value="F:metal ion binding"/>
    <property type="evidence" value="ECO:0007669"/>
    <property type="project" value="UniProtKB-KW"/>
</dbReference>
<evidence type="ECO:0000256" key="1">
    <source>
        <dbReference type="ARBA" id="ARBA00001946"/>
    </source>
</evidence>
<dbReference type="EMBL" id="CP052909">
    <property type="protein sequence ID" value="QNJ98195.1"/>
    <property type="molecule type" value="Genomic_DNA"/>
</dbReference>
<evidence type="ECO:0000256" key="3">
    <source>
        <dbReference type="ARBA" id="ARBA00020653"/>
    </source>
</evidence>
<dbReference type="RefSeq" id="WP_186987808.1">
    <property type="nucleotide sequence ID" value="NZ_CP052909.1"/>
</dbReference>
<comment type="cofactor">
    <cofactor evidence="1">
        <name>Mg(2+)</name>
        <dbReference type="ChEBI" id="CHEBI:18420"/>
    </cofactor>
</comment>
<comment type="function">
    <text evidence="7">Part of a heterotetrameric complex that catalyzes the two-step biosynthesis of anthranilate, an intermediate in the biosynthesis of L-tryptophan. In the first step, the glutamine-binding beta subunit (TrpG) of anthranilate synthase (AS) provides the glutamine amidotransferase activity which generates ammonia as a substrate that, along with chorismate, is used in the second step, catalyzed by the large alpha subunit of AS (TrpE) to produce anthranilate. In the absence of TrpG, TrpE can synthesize anthranilate directly from chorismate and high concentrations of ammonia.</text>
</comment>
<dbReference type="GO" id="GO:0000162">
    <property type="term" value="P:L-tryptophan biosynthetic process"/>
    <property type="evidence" value="ECO:0007669"/>
    <property type="project" value="TreeGrafter"/>
</dbReference>
<dbReference type="SUPFAM" id="SSF56322">
    <property type="entry name" value="ADC synthase"/>
    <property type="match status" value="1"/>
</dbReference>
<evidence type="ECO:0000256" key="7">
    <source>
        <dbReference type="ARBA" id="ARBA00025634"/>
    </source>
</evidence>
<dbReference type="Proteomes" id="UP000515514">
    <property type="component" value="Chromosome"/>
</dbReference>
<evidence type="ECO:0000259" key="9">
    <source>
        <dbReference type="Pfam" id="PF00425"/>
    </source>
</evidence>
<keyword evidence="6" id="KW-0456">Lyase</keyword>
<keyword evidence="5" id="KW-0460">Magnesium</keyword>
<gene>
    <name evidence="11" type="ORF">ALE3EI_1643</name>
</gene>
<sequence>MQYKLTTYSKKLLADTLTPVSVYLRLRDRFPNSVLLESSDYHANDNSFSYICCNPIASITIENESITQTFPDGESLSSLIDSNINVPRVISDFAESFTSESNSFKFINNGLFGYMAYDAVRYFESVSLKKKEKLLNIPDVYYAVYQNIIAINHFNNEAWIFAHCYNSENNIQQLEQLLKAKTFAEYPFNRKGAVQTNLSDSGFKDLVNKCKQHCARGDVFQIVASKRFSQEFTGDEFNVYRTLRSVNPSPYLFYFDYGDFKIFGSSPEAQLVVKGEKAEIHPIAGTFKRTGNDEQDAVLARKLAADKKENSEHVMLVDLARNDLSRHGTNVTVETYKEVQFFSHVIHLVSKVSANKHKNTATMQIVADTFPAGTLSGAPKHKAMQLLESYENCSREFYGGAIGFMDFKGNFNHAIIIRSFVSKDHWLHYQAGAGVVAGSSAENELQEVYNKLGALTKALELAESI</sequence>
<dbReference type="PRINTS" id="PR00095">
    <property type="entry name" value="ANTSNTHASEI"/>
</dbReference>
<dbReference type="PANTHER" id="PTHR11236">
    <property type="entry name" value="AMINOBENZOATE/ANTHRANILATE SYNTHASE"/>
    <property type="match status" value="1"/>
</dbReference>
<evidence type="ECO:0000256" key="8">
    <source>
        <dbReference type="ARBA" id="ARBA00047683"/>
    </source>
</evidence>
<dbReference type="Pfam" id="PF04715">
    <property type="entry name" value="Anth_synt_I_N"/>
    <property type="match status" value="1"/>
</dbReference>